<dbReference type="GO" id="GO:0022857">
    <property type="term" value="F:transmembrane transporter activity"/>
    <property type="evidence" value="ECO:0007669"/>
    <property type="project" value="InterPro"/>
</dbReference>
<proteinExistence type="predicted"/>
<feature type="transmembrane region" description="Helical" evidence="1">
    <location>
        <begin position="47"/>
        <end position="72"/>
    </location>
</feature>
<evidence type="ECO:0000313" key="2">
    <source>
        <dbReference type="EMBL" id="HJB43067.1"/>
    </source>
</evidence>
<feature type="transmembrane region" description="Helical" evidence="1">
    <location>
        <begin position="132"/>
        <end position="151"/>
    </location>
</feature>
<keyword evidence="1" id="KW-0472">Membrane</keyword>
<reference evidence="2" key="1">
    <citation type="journal article" date="2021" name="PeerJ">
        <title>Extensive microbial diversity within the chicken gut microbiome revealed by metagenomics and culture.</title>
        <authorList>
            <person name="Gilroy R."/>
            <person name="Ravi A."/>
            <person name="Getino M."/>
            <person name="Pursley I."/>
            <person name="Horton D.L."/>
            <person name="Alikhan N.F."/>
            <person name="Baker D."/>
            <person name="Gharbi K."/>
            <person name="Hall N."/>
            <person name="Watson M."/>
            <person name="Adriaenssens E.M."/>
            <person name="Foster-Nyarko E."/>
            <person name="Jarju S."/>
            <person name="Secka A."/>
            <person name="Antonio M."/>
            <person name="Oren A."/>
            <person name="Chaudhuri R.R."/>
            <person name="La Ragione R."/>
            <person name="Hildebrand F."/>
            <person name="Pallen M.J."/>
        </authorList>
    </citation>
    <scope>NUCLEOTIDE SEQUENCE</scope>
    <source>
        <strain evidence="2">ChiBcec8-13705</strain>
    </source>
</reference>
<dbReference type="Proteomes" id="UP000886803">
    <property type="component" value="Unassembled WGS sequence"/>
</dbReference>
<organism evidence="2 3">
    <name type="scientific">Candidatus Gemmiger avicola</name>
    <dbReference type="NCBI Taxonomy" id="2838605"/>
    <lineage>
        <taxon>Bacteria</taxon>
        <taxon>Bacillati</taxon>
        <taxon>Bacillota</taxon>
        <taxon>Clostridia</taxon>
        <taxon>Eubacteriales</taxon>
        <taxon>Gemmiger</taxon>
    </lineage>
</organism>
<dbReference type="AlphaFoldDB" id="A0A9D2S3Z9"/>
<sequence>MNKPMGNRVRTMTQLALLLALLLILSYTPLGYLPVGPLVLSLLSVPVAIGAMLLGPLGGAVLGGAFGLTSFFNMMRGSSPMGAALFAISPAATFVLCFVSRVAMGVCCALVYRLACKLLPRRTKLCCAVGGLAAPLCNTLFFMGLLVALFYNSDYVQGLVAQMGAANPLIFVVGMVGLQGLVEAVVGCVISAAVTVPLLKMRK</sequence>
<name>A0A9D2S3Z9_9FIRM</name>
<protein>
    <submittedName>
        <fullName evidence="2">ECF transporter S component</fullName>
    </submittedName>
</protein>
<accession>A0A9D2S3Z9</accession>
<comment type="caution">
    <text evidence="2">The sequence shown here is derived from an EMBL/GenBank/DDBJ whole genome shotgun (WGS) entry which is preliminary data.</text>
</comment>
<reference evidence="2" key="2">
    <citation type="submission" date="2021-04" db="EMBL/GenBank/DDBJ databases">
        <authorList>
            <person name="Gilroy R."/>
        </authorList>
    </citation>
    <scope>NUCLEOTIDE SEQUENCE</scope>
    <source>
        <strain evidence="2">ChiBcec8-13705</strain>
    </source>
</reference>
<feature type="transmembrane region" description="Helical" evidence="1">
    <location>
        <begin position="84"/>
        <end position="112"/>
    </location>
</feature>
<dbReference type="Gene3D" id="1.10.1760.20">
    <property type="match status" value="1"/>
</dbReference>
<keyword evidence="1" id="KW-0812">Transmembrane</keyword>
<dbReference type="EMBL" id="DWYG01000189">
    <property type="protein sequence ID" value="HJB43067.1"/>
    <property type="molecule type" value="Genomic_DNA"/>
</dbReference>
<evidence type="ECO:0000313" key="3">
    <source>
        <dbReference type="Proteomes" id="UP000886803"/>
    </source>
</evidence>
<dbReference type="InterPro" id="IPR024529">
    <property type="entry name" value="ECF_trnsprt_substrate-spec"/>
</dbReference>
<dbReference type="Pfam" id="PF12822">
    <property type="entry name" value="ECF_trnsprt"/>
    <property type="match status" value="1"/>
</dbReference>
<gene>
    <name evidence="2" type="ORF">H9945_11285</name>
</gene>
<keyword evidence="1" id="KW-1133">Transmembrane helix</keyword>
<evidence type="ECO:0000256" key="1">
    <source>
        <dbReference type="SAM" id="Phobius"/>
    </source>
</evidence>